<dbReference type="Pfam" id="PF01583">
    <property type="entry name" value="APS_kinase"/>
    <property type="match status" value="1"/>
</dbReference>
<evidence type="ECO:0000256" key="3">
    <source>
        <dbReference type="ARBA" id="ARBA00009290"/>
    </source>
</evidence>
<dbReference type="EMBL" id="GGYP01005915">
    <property type="protein sequence ID" value="MDE50686.1"/>
    <property type="molecule type" value="Transcribed_RNA"/>
</dbReference>
<dbReference type="InterPro" id="IPR024951">
    <property type="entry name" value="Sulfurylase_cat_dom"/>
</dbReference>
<dbReference type="CDD" id="cd00517">
    <property type="entry name" value="ATPS"/>
    <property type="match status" value="1"/>
</dbReference>
<dbReference type="InterPro" id="IPR025980">
    <property type="entry name" value="ATP-Sase_PUA-like_dom"/>
</dbReference>
<keyword evidence="4" id="KW-0808">Transferase</keyword>
<feature type="domain" description="Sulphate adenylyltransferase catalytic" evidence="10">
    <location>
        <begin position="355"/>
        <end position="577"/>
    </location>
</feature>
<dbReference type="Gene3D" id="3.40.50.620">
    <property type="entry name" value="HUPs"/>
    <property type="match status" value="1"/>
</dbReference>
<dbReference type="GO" id="GO:0005524">
    <property type="term" value="F:ATP binding"/>
    <property type="evidence" value="ECO:0007669"/>
    <property type="project" value="UniProtKB-KW"/>
</dbReference>
<reference evidence="12" key="1">
    <citation type="submission" date="2018-10" db="EMBL/GenBank/DDBJ databases">
        <title>Transcriptome assembly of Aceria tosichella (Wheat curl mite) Type 2.</title>
        <authorList>
            <person name="Scully E.D."/>
            <person name="Geib S.M."/>
            <person name="Palmer N.A."/>
            <person name="Gupta A.K."/>
            <person name="Sarath G."/>
            <person name="Tatineni S."/>
        </authorList>
    </citation>
    <scope>NUCLEOTIDE SEQUENCE</scope>
    <source>
        <strain evidence="12">LincolnNE</strain>
    </source>
</reference>
<evidence type="ECO:0000259" key="9">
    <source>
        <dbReference type="Pfam" id="PF01583"/>
    </source>
</evidence>
<feature type="domain" description="ATP-sulfurylase PUA-like" evidence="11">
    <location>
        <begin position="199"/>
        <end position="346"/>
    </location>
</feature>
<dbReference type="GO" id="GO:0004020">
    <property type="term" value="F:adenylylsulfate kinase activity"/>
    <property type="evidence" value="ECO:0007669"/>
    <property type="project" value="InterPro"/>
</dbReference>
<feature type="domain" description="APS kinase" evidence="9">
    <location>
        <begin position="11"/>
        <end position="161"/>
    </location>
</feature>
<evidence type="ECO:0000259" key="11">
    <source>
        <dbReference type="Pfam" id="PF14306"/>
    </source>
</evidence>
<evidence type="ECO:0000256" key="8">
    <source>
        <dbReference type="ARBA" id="ARBA00022840"/>
    </source>
</evidence>
<gene>
    <name evidence="12" type="primary">PAPSS2</name>
    <name evidence="12" type="ORF">g.14682</name>
</gene>
<dbReference type="Pfam" id="PF14306">
    <property type="entry name" value="PUA_2"/>
    <property type="match status" value="1"/>
</dbReference>
<keyword evidence="5" id="KW-0548">Nucleotidyltransferase</keyword>
<dbReference type="UniPathway" id="UPA00097"/>
<dbReference type="SUPFAM" id="SSF88697">
    <property type="entry name" value="PUA domain-like"/>
    <property type="match status" value="1"/>
</dbReference>
<dbReference type="GO" id="GO:0004781">
    <property type="term" value="F:sulfate adenylyltransferase (ATP) activity"/>
    <property type="evidence" value="ECO:0007669"/>
    <property type="project" value="InterPro"/>
</dbReference>
<dbReference type="GO" id="GO:0000103">
    <property type="term" value="P:sulfate assimilation"/>
    <property type="evidence" value="ECO:0007669"/>
    <property type="project" value="UniProtKB-UniPathway"/>
</dbReference>
<keyword evidence="7" id="KW-0418">Kinase</keyword>
<dbReference type="InterPro" id="IPR002650">
    <property type="entry name" value="Sulphate_adenylyltransferase"/>
</dbReference>
<comment type="similarity">
    <text evidence="2">In the N-terminal section; belongs to the APS kinase family.</text>
</comment>
<evidence type="ECO:0000256" key="6">
    <source>
        <dbReference type="ARBA" id="ARBA00022741"/>
    </source>
</evidence>
<organism evidence="12">
    <name type="scientific">Aceria tosichella</name>
    <name type="common">wheat curl mite</name>
    <dbReference type="NCBI Taxonomy" id="561515"/>
    <lineage>
        <taxon>Eukaryota</taxon>
        <taxon>Metazoa</taxon>
        <taxon>Ecdysozoa</taxon>
        <taxon>Arthropoda</taxon>
        <taxon>Chelicerata</taxon>
        <taxon>Arachnida</taxon>
        <taxon>Acari</taxon>
        <taxon>Acariformes</taxon>
        <taxon>Trombidiformes</taxon>
        <taxon>Prostigmata</taxon>
        <taxon>Eupodina</taxon>
        <taxon>Eriophyoidea</taxon>
        <taxon>Eriophyidae</taxon>
        <taxon>Eriophyinae</taxon>
        <taxon>Aceriini</taxon>
        <taxon>Aceria</taxon>
    </lineage>
</organism>
<dbReference type="InterPro" id="IPR059117">
    <property type="entry name" value="APS_kinase_dom"/>
</dbReference>
<evidence type="ECO:0000256" key="1">
    <source>
        <dbReference type="ARBA" id="ARBA00005050"/>
    </source>
</evidence>
<dbReference type="Gene3D" id="3.40.50.300">
    <property type="entry name" value="P-loop containing nucleotide triphosphate hydrolases"/>
    <property type="match status" value="1"/>
</dbReference>
<dbReference type="CDD" id="cd02027">
    <property type="entry name" value="APSK"/>
    <property type="match status" value="1"/>
</dbReference>
<evidence type="ECO:0000256" key="2">
    <source>
        <dbReference type="ARBA" id="ARBA00007268"/>
    </source>
</evidence>
<dbReference type="PANTHER" id="PTHR11055">
    <property type="entry name" value="BIFUNCTIONAL 3'-PHOSPHOADENOSINE 5'-PHOSPHOSULFATE SYNTHASE"/>
    <property type="match status" value="1"/>
</dbReference>
<sequence>MSYLKPENPTGCTIWLTGLSGSGKTTIARNTKKFLEKFNIPAVHLDGDRLRQTLNSDLGFSKEDRRENIRRVAALAIMFAQEGYISLVSLISPYAEYRLAARDAHERAGLKFYEVYVNTPIEICEIRDPKQLYRKARSGDIPEFTGVSSPYEVPICPDLLIESGIYEIEECCNKVLRLLVDQQIIPSSTLDPVDRHLPITQKFDLIEASKMLPKIQIDQLCLQWAQVIAEGWATPLEGFMRENELLECLHFKTLTANNMVHSQSIPIVLPITDADKHKTRGFESVVLHHGEKPVGLLTDIEVYEDRKKERCARTFGSVDVGHPTIKQIIESNTQWLLGGKLQLFERIEWNDGLDHYRLTPQKIRHQLIQMKADVVFVFQLRNPLHNGHVLLIDETYNKLKATYSHPVLLLHPIGGWTKDDDVPLEVRIKQHQVLLDEGILDKSRTILAIFPSPMSYAGPTEVQWHAKGRIVAGVDCYIVGRDPAGVKDPSDPSRDLYDPTHGAKILQMTPGLKCLKIIPFRVAALNKKKNKMEFLGPDFNQVDYELISGSRMRQMAREGQKPPEAFMHPKAWQVLADYYESYQTTK</sequence>
<dbReference type="InterPro" id="IPR014729">
    <property type="entry name" value="Rossmann-like_a/b/a_fold"/>
</dbReference>
<comment type="pathway">
    <text evidence="1">Sulfur metabolism; sulfate assimilation.</text>
</comment>
<dbReference type="InterPro" id="IPR027417">
    <property type="entry name" value="P-loop_NTPase"/>
</dbReference>
<dbReference type="SUPFAM" id="SSF52374">
    <property type="entry name" value="Nucleotidylyl transferase"/>
    <property type="match status" value="1"/>
</dbReference>
<dbReference type="InterPro" id="IPR015947">
    <property type="entry name" value="PUA-like_sf"/>
</dbReference>
<dbReference type="NCBIfam" id="TIGR00455">
    <property type="entry name" value="apsK"/>
    <property type="match status" value="1"/>
</dbReference>
<keyword evidence="6" id="KW-0547">Nucleotide-binding</keyword>
<keyword evidence="8" id="KW-0067">ATP-binding</keyword>
<protein>
    <submittedName>
        <fullName evidence="12">Bifunctional 3'-phosphoadenosine 5'-phosphosulfate synthase 2</fullName>
    </submittedName>
</protein>
<dbReference type="PANTHER" id="PTHR11055:SF1">
    <property type="entry name" value="PAPS SYNTHETASE, ISOFORM D"/>
    <property type="match status" value="1"/>
</dbReference>
<name>A0A6G1SJH1_9ACAR</name>
<evidence type="ECO:0000256" key="5">
    <source>
        <dbReference type="ARBA" id="ARBA00022695"/>
    </source>
</evidence>
<accession>A0A6G1SJH1</accession>
<dbReference type="AlphaFoldDB" id="A0A6G1SJH1"/>
<comment type="similarity">
    <text evidence="3">In the C-terminal section; belongs to the sulfate adenylyltransferase family.</text>
</comment>
<dbReference type="GO" id="GO:0050428">
    <property type="term" value="P:3'-phosphoadenosine 5'-phosphosulfate biosynthetic process"/>
    <property type="evidence" value="ECO:0007669"/>
    <property type="project" value="TreeGrafter"/>
</dbReference>
<dbReference type="NCBIfam" id="NF003013">
    <property type="entry name" value="PRK03846.1"/>
    <property type="match status" value="1"/>
</dbReference>
<dbReference type="InterPro" id="IPR002891">
    <property type="entry name" value="APS"/>
</dbReference>
<dbReference type="Gene3D" id="3.10.400.10">
    <property type="entry name" value="Sulfate adenylyltransferase"/>
    <property type="match status" value="1"/>
</dbReference>
<evidence type="ECO:0000313" key="12">
    <source>
        <dbReference type="EMBL" id="MDE50686.1"/>
    </source>
</evidence>
<evidence type="ECO:0000259" key="10">
    <source>
        <dbReference type="Pfam" id="PF01747"/>
    </source>
</evidence>
<evidence type="ECO:0000256" key="7">
    <source>
        <dbReference type="ARBA" id="ARBA00022777"/>
    </source>
</evidence>
<dbReference type="HAMAP" id="MF_00065">
    <property type="entry name" value="Adenylyl_sulf_kinase"/>
    <property type="match status" value="1"/>
</dbReference>
<proteinExistence type="inferred from homology"/>
<dbReference type="SUPFAM" id="SSF52540">
    <property type="entry name" value="P-loop containing nucleoside triphosphate hydrolases"/>
    <property type="match status" value="1"/>
</dbReference>
<dbReference type="FunFam" id="3.40.50.620:FF:000006">
    <property type="entry name" value="bifunctional 3'-phosphoadenosine 5'-phosphosulfate synthase 1"/>
    <property type="match status" value="1"/>
</dbReference>
<evidence type="ECO:0000256" key="4">
    <source>
        <dbReference type="ARBA" id="ARBA00022679"/>
    </source>
</evidence>
<dbReference type="Pfam" id="PF01747">
    <property type="entry name" value="ATP-sulfurylase"/>
    <property type="match status" value="1"/>
</dbReference>